<evidence type="ECO:0000313" key="7">
    <source>
        <dbReference type="Proteomes" id="UP000488299"/>
    </source>
</evidence>
<dbReference type="Pfam" id="PF00326">
    <property type="entry name" value="Peptidase_S9"/>
    <property type="match status" value="1"/>
</dbReference>
<dbReference type="Proteomes" id="UP000488299">
    <property type="component" value="Unassembled WGS sequence"/>
</dbReference>
<dbReference type="EMBL" id="WELI01000001">
    <property type="protein sequence ID" value="KAB7733097.1"/>
    <property type="molecule type" value="Genomic_DNA"/>
</dbReference>
<dbReference type="GO" id="GO:0006508">
    <property type="term" value="P:proteolysis"/>
    <property type="evidence" value="ECO:0007669"/>
    <property type="project" value="UniProtKB-KW"/>
</dbReference>
<keyword evidence="3" id="KW-0720">Serine protease</keyword>
<dbReference type="GO" id="GO:0004252">
    <property type="term" value="F:serine-type endopeptidase activity"/>
    <property type="evidence" value="ECO:0007669"/>
    <property type="project" value="TreeGrafter"/>
</dbReference>
<dbReference type="SUPFAM" id="SSF82171">
    <property type="entry name" value="DPP6 N-terminal domain-like"/>
    <property type="match status" value="1"/>
</dbReference>
<name>A0A7J5U689_9BACT</name>
<dbReference type="InterPro" id="IPR011042">
    <property type="entry name" value="6-blade_b-propeller_TolB-like"/>
</dbReference>
<dbReference type="InterPro" id="IPR001375">
    <property type="entry name" value="Peptidase_S9_cat"/>
</dbReference>
<protein>
    <submittedName>
        <fullName evidence="6">Prolyl oligopeptidase family serine peptidase</fullName>
    </submittedName>
</protein>
<keyword evidence="7" id="KW-1185">Reference proteome</keyword>
<organism evidence="6 7">
    <name type="scientific">Rudanella paleaurantiibacter</name>
    <dbReference type="NCBI Taxonomy" id="2614655"/>
    <lineage>
        <taxon>Bacteria</taxon>
        <taxon>Pseudomonadati</taxon>
        <taxon>Bacteroidota</taxon>
        <taxon>Cytophagia</taxon>
        <taxon>Cytophagales</taxon>
        <taxon>Cytophagaceae</taxon>
        <taxon>Rudanella</taxon>
    </lineage>
</organism>
<keyword evidence="2" id="KW-0378">Hydrolase</keyword>
<gene>
    <name evidence="6" type="ORF">F5984_03935</name>
</gene>
<dbReference type="FunFam" id="3.40.50.1820:FF:000049">
    <property type="entry name" value="probable glutamyl endopeptidase, chloroplastic"/>
    <property type="match status" value="1"/>
</dbReference>
<feature type="domain" description="Peptidase S9 prolyl oligopeptidase catalytic" evidence="5">
    <location>
        <begin position="656"/>
        <end position="822"/>
    </location>
</feature>
<dbReference type="Gene3D" id="3.40.50.1820">
    <property type="entry name" value="alpha/beta hydrolase"/>
    <property type="match status" value="1"/>
</dbReference>
<evidence type="ECO:0000256" key="1">
    <source>
        <dbReference type="ARBA" id="ARBA00022670"/>
    </source>
</evidence>
<evidence type="ECO:0000259" key="5">
    <source>
        <dbReference type="Pfam" id="PF00326"/>
    </source>
</evidence>
<dbReference type="PANTHER" id="PTHR42776">
    <property type="entry name" value="SERINE PEPTIDASE S9 FAMILY MEMBER"/>
    <property type="match status" value="1"/>
</dbReference>
<dbReference type="InterPro" id="IPR029058">
    <property type="entry name" value="AB_hydrolase_fold"/>
</dbReference>
<dbReference type="SUPFAM" id="SSF53474">
    <property type="entry name" value="alpha/beta-Hydrolases"/>
    <property type="match status" value="1"/>
</dbReference>
<dbReference type="PANTHER" id="PTHR42776:SF28">
    <property type="entry name" value="GLUTAMYL ENDOPEPTIDASE, CHLOROPLASTIC-RELATED"/>
    <property type="match status" value="1"/>
</dbReference>
<dbReference type="Gene3D" id="2.120.10.30">
    <property type="entry name" value="TolB, C-terminal domain"/>
    <property type="match status" value="1"/>
</dbReference>
<evidence type="ECO:0000256" key="2">
    <source>
        <dbReference type="ARBA" id="ARBA00022801"/>
    </source>
</evidence>
<evidence type="ECO:0000313" key="6">
    <source>
        <dbReference type="EMBL" id="KAB7733097.1"/>
    </source>
</evidence>
<comment type="caution">
    <text evidence="6">The sequence shown here is derived from an EMBL/GenBank/DDBJ whole genome shotgun (WGS) entry which is preliminary data.</text>
</comment>
<reference evidence="6 7" key="1">
    <citation type="submission" date="2019-10" db="EMBL/GenBank/DDBJ databases">
        <title>Rudanella paleaurantiibacter sp. nov., isolated from sludge.</title>
        <authorList>
            <person name="Xu S.Q."/>
        </authorList>
    </citation>
    <scope>NUCLEOTIDE SEQUENCE [LARGE SCALE GENOMIC DNA]</scope>
    <source>
        <strain evidence="6 7">HX-22-17</strain>
    </source>
</reference>
<sequence>MLYLLHERRLNRLAMLVGLAFLSAGTLRAQSYQTPPKALADLVTVPPTPGVSVSGKSERRPDDYLLILERAANPTIAELSQPELRLAGLRLNPAINGPSRATYLTNLKLKKLPAGAETVIAGLPSPAQLSNVQWSPDETKIAFVNSTDSRMELYVADVATATARRVADIALNGVLGSPYQWVSDSRSLIVKAVPAGRGAAPEASRIPVGPTTQENVGGRRGQAPTYQDLLKNPSDEGQFTYYATSQVMRVGLDGSTRAIGQPGIIGGASPSPDGRYVMVQTYHKPYSYLVPIYRFPVRTDVFGADGALVKTLNDGPLQENVPYSPDGAPSGPREFGWRNDAPASIYYTVAQDNGDPKVKADIRDKVYLIEAPFAGEPKEIYAAAYRFEGFEWGNANTALAQERWWQSRKEITKVVNPTTWAATTLFDRSYEDRYNNPGTPDTRRNEYGREVLNLLPNNEIMMVNAQGASPEGDRPFVSVLNLNTKQNRIVWRSGNPGPDATVFERPISVLDAAKGLVLTTRETPDENPNYYIRNLNPKNKKAGPALTQVTAFPHPYPQLKGVQKQQLRYKRADGVDLTATLYLPAGYKKEQGPLPTFLWAYPAEFKSKDAAGQVSGSPYQFNRISYWGAAAFVTMGYAILDNASIPIVGEGDKEPNDTYVEQLVSSAKAAIDEGVRLGVVDSTRVGVGGHSYGAFMTANLLTHSRLFRGGIARSGAYNRTLTPFGFQNEQRSYWQAPDVYNKMSPFMNADKMKSPLLLIHGEADNNTGTYPIQSERYYNALKGFGATTRLVMLPYESHGYTAKESLLHMLSEMNSWLDAYVKNPKPVTTGQKPARIGGGE</sequence>
<dbReference type="RefSeq" id="WP_152122937.1">
    <property type="nucleotide sequence ID" value="NZ_WELI01000001.1"/>
</dbReference>
<accession>A0A7J5U689</accession>
<proteinExistence type="predicted"/>
<keyword evidence="4" id="KW-0809">Transit peptide</keyword>
<evidence type="ECO:0000256" key="4">
    <source>
        <dbReference type="ARBA" id="ARBA00022946"/>
    </source>
</evidence>
<dbReference type="AlphaFoldDB" id="A0A7J5U689"/>
<evidence type="ECO:0000256" key="3">
    <source>
        <dbReference type="ARBA" id="ARBA00022825"/>
    </source>
</evidence>
<keyword evidence="1" id="KW-0645">Protease</keyword>